<evidence type="ECO:0000256" key="3">
    <source>
        <dbReference type="ARBA" id="ARBA00022630"/>
    </source>
</evidence>
<keyword evidence="3" id="KW-0285">Flavoprotein</keyword>
<feature type="region of interest" description="Disordered" evidence="13">
    <location>
        <begin position="87"/>
        <end position="124"/>
    </location>
</feature>
<keyword evidence="6" id="KW-0548">Nucleotidyltransferase</keyword>
<evidence type="ECO:0000256" key="13">
    <source>
        <dbReference type="SAM" id="MobiDB-lite"/>
    </source>
</evidence>
<evidence type="ECO:0000256" key="2">
    <source>
        <dbReference type="ARBA" id="ARBA00012393"/>
    </source>
</evidence>
<feature type="compositionally biased region" description="Polar residues" evidence="13">
    <location>
        <begin position="282"/>
        <end position="291"/>
    </location>
</feature>
<dbReference type="CDD" id="cd23948">
    <property type="entry name" value="FAD_synthase"/>
    <property type="match status" value="1"/>
</dbReference>
<name>A0A0C3QQ90_9AGAM</name>
<accession>A0A0C3QQ90</accession>
<comment type="catalytic activity">
    <reaction evidence="12">
        <text>FMN + ATP + H(+) = FAD + diphosphate</text>
        <dbReference type="Rhea" id="RHEA:17237"/>
        <dbReference type="ChEBI" id="CHEBI:15378"/>
        <dbReference type="ChEBI" id="CHEBI:30616"/>
        <dbReference type="ChEBI" id="CHEBI:33019"/>
        <dbReference type="ChEBI" id="CHEBI:57692"/>
        <dbReference type="ChEBI" id="CHEBI:58210"/>
        <dbReference type="EC" id="2.7.7.2"/>
    </reaction>
</comment>
<dbReference type="STRING" id="1051891.A0A0C3QQ90"/>
<proteinExistence type="predicted"/>
<keyword evidence="9" id="KW-0067">ATP-binding</keyword>
<evidence type="ECO:0000256" key="4">
    <source>
        <dbReference type="ARBA" id="ARBA00022643"/>
    </source>
</evidence>
<dbReference type="GO" id="GO:0005524">
    <property type="term" value="F:ATP binding"/>
    <property type="evidence" value="ECO:0007669"/>
    <property type="project" value="UniProtKB-KW"/>
</dbReference>
<dbReference type="Gene3D" id="3.40.50.620">
    <property type="entry name" value="HUPs"/>
    <property type="match status" value="1"/>
</dbReference>
<evidence type="ECO:0000256" key="5">
    <source>
        <dbReference type="ARBA" id="ARBA00022679"/>
    </source>
</evidence>
<feature type="domain" description="Phosphoadenosine phosphosulphate reductase" evidence="14">
    <location>
        <begin position="48"/>
        <end position="270"/>
    </location>
</feature>
<dbReference type="AlphaFoldDB" id="A0A0C3QQ90"/>
<sequence length="349" mass="38603">MNFIESLEAVYDVAGQAHTPSADSLAGRVKEALDVVEQVVQQYGWDHISMSFNGGKDCTVLLHLLAAVLHRSQRGRNDSALEQRLKDISCPESSSSSATEPPPPILSELMPPTPPRPSPGRVPSALLPTMQSVYITCLSPFPEVEEFVDHCVARYSLELVKVPGPMKEGLEKYLELRRAGRRKDYGQDEESDEVEKDIAAIFVGTRRGDPHGGKLDYATPTDPGWPQFMRVHPIINWSYADVWAFLRKFQVPYCSLYDEGYTSLGSTFNTFRNPALRRPRSGQASATPEDTSSAHHPSDTLQLPPDPLKAPTSSDEGTEWEWLPAYELADESLERAGRGSSYSGVTTPL</sequence>
<evidence type="ECO:0000256" key="12">
    <source>
        <dbReference type="ARBA" id="ARBA00049494"/>
    </source>
</evidence>
<dbReference type="EC" id="2.7.7.2" evidence="2"/>
<dbReference type="PANTHER" id="PTHR23293">
    <property type="entry name" value="FAD SYNTHETASE-RELATED FMN ADENYLYLTRANSFERASE"/>
    <property type="match status" value="1"/>
</dbReference>
<evidence type="ECO:0000256" key="11">
    <source>
        <dbReference type="ARBA" id="ARBA00031871"/>
    </source>
</evidence>
<organism evidence="15 16">
    <name type="scientific">Tulasnella calospora MUT 4182</name>
    <dbReference type="NCBI Taxonomy" id="1051891"/>
    <lineage>
        <taxon>Eukaryota</taxon>
        <taxon>Fungi</taxon>
        <taxon>Dikarya</taxon>
        <taxon>Basidiomycota</taxon>
        <taxon>Agaricomycotina</taxon>
        <taxon>Agaricomycetes</taxon>
        <taxon>Cantharellales</taxon>
        <taxon>Tulasnellaceae</taxon>
        <taxon>Tulasnella</taxon>
    </lineage>
</organism>
<evidence type="ECO:0000256" key="9">
    <source>
        <dbReference type="ARBA" id="ARBA00022840"/>
    </source>
</evidence>
<evidence type="ECO:0000256" key="7">
    <source>
        <dbReference type="ARBA" id="ARBA00022741"/>
    </source>
</evidence>
<comment type="pathway">
    <text evidence="1">Cofactor biosynthesis; FAD biosynthesis; FAD from FMN: step 1/1.</text>
</comment>
<feature type="compositionally biased region" description="Pro residues" evidence="13">
    <location>
        <begin position="100"/>
        <end position="120"/>
    </location>
</feature>
<evidence type="ECO:0000256" key="10">
    <source>
        <dbReference type="ARBA" id="ARBA00031145"/>
    </source>
</evidence>
<keyword evidence="16" id="KW-1185">Reference proteome</keyword>
<evidence type="ECO:0000256" key="1">
    <source>
        <dbReference type="ARBA" id="ARBA00004726"/>
    </source>
</evidence>
<dbReference type="GO" id="GO:0006747">
    <property type="term" value="P:FAD biosynthetic process"/>
    <property type="evidence" value="ECO:0007669"/>
    <property type="project" value="TreeGrafter"/>
</dbReference>
<dbReference type="PANTHER" id="PTHR23293:SF9">
    <property type="entry name" value="FAD SYNTHASE"/>
    <property type="match status" value="1"/>
</dbReference>
<feature type="region of interest" description="Disordered" evidence="13">
    <location>
        <begin position="272"/>
        <end position="321"/>
    </location>
</feature>
<dbReference type="Pfam" id="PF01507">
    <property type="entry name" value="PAPS_reduct"/>
    <property type="match status" value="1"/>
</dbReference>
<keyword evidence="8" id="KW-0274">FAD</keyword>
<dbReference type="OrthoDB" id="270728at2759"/>
<evidence type="ECO:0000256" key="6">
    <source>
        <dbReference type="ARBA" id="ARBA00022695"/>
    </source>
</evidence>
<dbReference type="GO" id="GO:0003919">
    <property type="term" value="F:FMN adenylyltransferase activity"/>
    <property type="evidence" value="ECO:0007669"/>
    <property type="project" value="UniProtKB-EC"/>
</dbReference>
<dbReference type="Proteomes" id="UP000054248">
    <property type="component" value="Unassembled WGS sequence"/>
</dbReference>
<evidence type="ECO:0000313" key="15">
    <source>
        <dbReference type="EMBL" id="KIO30626.1"/>
    </source>
</evidence>
<keyword evidence="5" id="KW-0808">Transferase</keyword>
<dbReference type="SUPFAM" id="SSF52402">
    <property type="entry name" value="Adenine nucleotide alpha hydrolases-like"/>
    <property type="match status" value="1"/>
</dbReference>
<reference evidence="16" key="2">
    <citation type="submission" date="2015-01" db="EMBL/GenBank/DDBJ databases">
        <title>Evolutionary Origins and Diversification of the Mycorrhizal Mutualists.</title>
        <authorList>
            <consortium name="DOE Joint Genome Institute"/>
            <consortium name="Mycorrhizal Genomics Consortium"/>
            <person name="Kohler A."/>
            <person name="Kuo A."/>
            <person name="Nagy L.G."/>
            <person name="Floudas D."/>
            <person name="Copeland A."/>
            <person name="Barry K.W."/>
            <person name="Cichocki N."/>
            <person name="Veneault-Fourrey C."/>
            <person name="LaButti K."/>
            <person name="Lindquist E.A."/>
            <person name="Lipzen A."/>
            <person name="Lundell T."/>
            <person name="Morin E."/>
            <person name="Murat C."/>
            <person name="Riley R."/>
            <person name="Ohm R."/>
            <person name="Sun H."/>
            <person name="Tunlid A."/>
            <person name="Henrissat B."/>
            <person name="Grigoriev I.V."/>
            <person name="Hibbett D.S."/>
            <person name="Martin F."/>
        </authorList>
    </citation>
    <scope>NUCLEOTIDE SEQUENCE [LARGE SCALE GENOMIC DNA]</scope>
    <source>
        <strain evidence="16">MUT 4182</strain>
    </source>
</reference>
<reference evidence="15 16" key="1">
    <citation type="submission" date="2014-04" db="EMBL/GenBank/DDBJ databases">
        <authorList>
            <consortium name="DOE Joint Genome Institute"/>
            <person name="Kuo A."/>
            <person name="Girlanda M."/>
            <person name="Perotto S."/>
            <person name="Kohler A."/>
            <person name="Nagy L.G."/>
            <person name="Floudas D."/>
            <person name="Copeland A."/>
            <person name="Barry K.W."/>
            <person name="Cichocki N."/>
            <person name="Veneault-Fourrey C."/>
            <person name="LaButti K."/>
            <person name="Lindquist E.A."/>
            <person name="Lipzen A."/>
            <person name="Lundell T."/>
            <person name="Morin E."/>
            <person name="Murat C."/>
            <person name="Sun H."/>
            <person name="Tunlid A."/>
            <person name="Henrissat B."/>
            <person name="Grigoriev I.V."/>
            <person name="Hibbett D.S."/>
            <person name="Martin F."/>
            <person name="Nordberg H.P."/>
            <person name="Cantor M.N."/>
            <person name="Hua S.X."/>
        </authorList>
    </citation>
    <scope>NUCLEOTIDE SEQUENCE [LARGE SCALE GENOMIC DNA]</scope>
    <source>
        <strain evidence="15 16">MUT 4182</strain>
    </source>
</reference>
<keyword evidence="4" id="KW-0288">FMN</keyword>
<keyword evidence="7" id="KW-0547">Nucleotide-binding</keyword>
<dbReference type="InterPro" id="IPR002500">
    <property type="entry name" value="PAPS_reduct_dom"/>
</dbReference>
<protein>
    <recommendedName>
        <fullName evidence="2">FAD synthase</fullName>
        <ecNumber evidence="2">2.7.7.2</ecNumber>
    </recommendedName>
    <alternativeName>
        <fullName evidence="10">FAD pyrophosphorylase</fullName>
    </alternativeName>
    <alternativeName>
        <fullName evidence="11">FMN adenylyltransferase</fullName>
    </alternativeName>
</protein>
<gene>
    <name evidence="15" type="ORF">M407DRAFT_242138</name>
</gene>
<dbReference type="InterPro" id="IPR014729">
    <property type="entry name" value="Rossmann-like_a/b/a_fold"/>
</dbReference>
<evidence type="ECO:0000256" key="8">
    <source>
        <dbReference type="ARBA" id="ARBA00022827"/>
    </source>
</evidence>
<evidence type="ECO:0000259" key="14">
    <source>
        <dbReference type="Pfam" id="PF01507"/>
    </source>
</evidence>
<dbReference type="EMBL" id="KN822970">
    <property type="protein sequence ID" value="KIO30626.1"/>
    <property type="molecule type" value="Genomic_DNA"/>
</dbReference>
<dbReference type="HOGENOM" id="CLU_056971_0_1_1"/>
<evidence type="ECO:0000313" key="16">
    <source>
        <dbReference type="Proteomes" id="UP000054248"/>
    </source>
</evidence>